<accession>A0ABM1L7H7</accession>
<comment type="subcellular location">
    <subcellularLocation>
        <location evidence="1">Mitochondrion</location>
    </subcellularLocation>
</comment>
<dbReference type="Proteomes" id="UP000694871">
    <property type="component" value="Unplaced"/>
</dbReference>
<feature type="domain" description="Glutaredoxin" evidence="17">
    <location>
        <begin position="29"/>
        <end position="91"/>
    </location>
</feature>
<dbReference type="Pfam" id="PF00462">
    <property type="entry name" value="Glutaredoxin"/>
    <property type="match status" value="1"/>
</dbReference>
<evidence type="ECO:0000256" key="11">
    <source>
        <dbReference type="ARBA" id="ARBA00023157"/>
    </source>
</evidence>
<evidence type="ECO:0000313" key="19">
    <source>
        <dbReference type="RefSeq" id="XP_015281914.1"/>
    </source>
</evidence>
<protein>
    <recommendedName>
        <fullName evidence="16">Glutaredoxin-2, mitochondrial</fullName>
    </recommendedName>
</protein>
<dbReference type="SUPFAM" id="SSF52833">
    <property type="entry name" value="Thioredoxin-like"/>
    <property type="match status" value="1"/>
</dbReference>
<keyword evidence="6" id="KW-0809">Transit peptide</keyword>
<dbReference type="InterPro" id="IPR036249">
    <property type="entry name" value="Thioredoxin-like_sf"/>
</dbReference>
<comment type="function">
    <text evidence="14">Glutathione-dependent oxidoreductase that facilitates the maintenance of mitochondrial redox homeostasis upon induction of apoptosis by oxidative stress. Involved in response to hydrogen peroxide and regulation of apoptosis caused by oxidative stress. Acts as a very efficient catalyst of monothiol reactions because of its high affinity for protein glutathione-mixed disulfides. Can receive electrons not only from glutathione (GSH), but also from thioredoxin reductase supporting both monothiol and dithiol reactions. Efficiently catalyzes both glutathionylation and deglutathionylation of mitochondrial complex I, which in turn regulates the superoxide production by the complex. Overexpression decreases the susceptibility to apoptosis and prevents loss of cardiolipin and cytochrome c release.</text>
</comment>
<dbReference type="NCBIfam" id="TIGR02180">
    <property type="entry name" value="GRX_euk"/>
    <property type="match status" value="1"/>
</dbReference>
<keyword evidence="3" id="KW-0813">Transport</keyword>
<keyword evidence="5" id="KW-0479">Metal-binding</keyword>
<dbReference type="InterPro" id="IPR014025">
    <property type="entry name" value="Glutaredoxin_subgr"/>
</dbReference>
<keyword evidence="10" id="KW-0496">Mitochondrion</keyword>
<dbReference type="PANTHER" id="PTHR46679:SF1">
    <property type="entry name" value="GLUTAREDOXIN-2, MITOCHONDRIAL"/>
    <property type="match status" value="1"/>
</dbReference>
<organism evidence="18 19">
    <name type="scientific">Gekko japonicus</name>
    <name type="common">Schlegel's Japanese gecko</name>
    <dbReference type="NCBI Taxonomy" id="146911"/>
    <lineage>
        <taxon>Eukaryota</taxon>
        <taxon>Metazoa</taxon>
        <taxon>Chordata</taxon>
        <taxon>Craniata</taxon>
        <taxon>Vertebrata</taxon>
        <taxon>Euteleostomi</taxon>
        <taxon>Lepidosauria</taxon>
        <taxon>Squamata</taxon>
        <taxon>Bifurcata</taxon>
        <taxon>Gekkota</taxon>
        <taxon>Gekkonidae</taxon>
        <taxon>Gekkoninae</taxon>
        <taxon>Gekko</taxon>
    </lineage>
</organism>
<comment type="similarity">
    <text evidence="2">Belongs to the glutaredoxin family.</text>
</comment>
<evidence type="ECO:0000313" key="18">
    <source>
        <dbReference type="Proteomes" id="UP000694871"/>
    </source>
</evidence>
<dbReference type="GeneID" id="107123224"/>
<dbReference type="PROSITE" id="PS51354">
    <property type="entry name" value="GLUTAREDOXIN_2"/>
    <property type="match status" value="1"/>
</dbReference>
<keyword evidence="13" id="KW-0676">Redox-active center</keyword>
<evidence type="ECO:0000256" key="5">
    <source>
        <dbReference type="ARBA" id="ARBA00022723"/>
    </source>
</evidence>
<evidence type="ECO:0000259" key="17">
    <source>
        <dbReference type="Pfam" id="PF00462"/>
    </source>
</evidence>
<evidence type="ECO:0000256" key="3">
    <source>
        <dbReference type="ARBA" id="ARBA00022448"/>
    </source>
</evidence>
<keyword evidence="4" id="KW-0001">2Fe-2S</keyword>
<name>A0ABM1L7H7_GEKJA</name>
<evidence type="ECO:0000256" key="8">
    <source>
        <dbReference type="ARBA" id="ARBA00023004"/>
    </source>
</evidence>
<keyword evidence="18" id="KW-1185">Reference proteome</keyword>
<proteinExistence type="inferred from homology"/>
<evidence type="ECO:0000256" key="7">
    <source>
        <dbReference type="ARBA" id="ARBA00022982"/>
    </source>
</evidence>
<reference evidence="19" key="1">
    <citation type="submission" date="2025-08" db="UniProtKB">
        <authorList>
            <consortium name="RefSeq"/>
        </authorList>
    </citation>
    <scope>IDENTIFICATION</scope>
</reference>
<dbReference type="PANTHER" id="PTHR46679">
    <property type="match status" value="1"/>
</dbReference>
<evidence type="ECO:0000256" key="12">
    <source>
        <dbReference type="ARBA" id="ARBA00023206"/>
    </source>
</evidence>
<keyword evidence="9" id="KW-0411">Iron-sulfur</keyword>
<dbReference type="Gene3D" id="3.40.30.10">
    <property type="entry name" value="Glutaredoxin"/>
    <property type="match status" value="1"/>
</dbReference>
<keyword evidence="8" id="KW-0408">Iron</keyword>
<evidence type="ECO:0000256" key="16">
    <source>
        <dbReference type="ARBA" id="ARBA00039819"/>
    </source>
</evidence>
<keyword evidence="12" id="KW-0318">Glutathionylation</keyword>
<evidence type="ECO:0000256" key="10">
    <source>
        <dbReference type="ARBA" id="ARBA00023128"/>
    </source>
</evidence>
<dbReference type="InterPro" id="IPR011899">
    <property type="entry name" value="Glutaredoxin_euk/vir"/>
</dbReference>
<comment type="subunit">
    <text evidence="15">Monomer; active form. Homodimer; inactive form. The homodimer is probably linked by 1 2Fe-2S cluster.</text>
</comment>
<dbReference type="RefSeq" id="XP_015281914.1">
    <property type="nucleotide sequence ID" value="XM_015426428.1"/>
</dbReference>
<evidence type="ECO:0000256" key="4">
    <source>
        <dbReference type="ARBA" id="ARBA00022714"/>
    </source>
</evidence>
<dbReference type="InterPro" id="IPR002109">
    <property type="entry name" value="Glutaredoxin"/>
</dbReference>
<sequence>MGNSTSATTNLSNVATANQIQEAILDNCVVIFSKTTCSYCNMAKKLFRDMNVNYKAIELDTYENGKQFQDVLHRMTGGRTVPRIFINGTFVGGATDTQRLHQEGKLLPLVSQCQVQRSRNLEQPCSFP</sequence>
<evidence type="ECO:0000256" key="1">
    <source>
        <dbReference type="ARBA" id="ARBA00004173"/>
    </source>
</evidence>
<evidence type="ECO:0000256" key="9">
    <source>
        <dbReference type="ARBA" id="ARBA00023014"/>
    </source>
</evidence>
<evidence type="ECO:0000256" key="13">
    <source>
        <dbReference type="ARBA" id="ARBA00023284"/>
    </source>
</evidence>
<evidence type="ECO:0000256" key="2">
    <source>
        <dbReference type="ARBA" id="ARBA00007787"/>
    </source>
</evidence>
<keyword evidence="11" id="KW-1015">Disulfide bond</keyword>
<dbReference type="CDD" id="cd03419">
    <property type="entry name" value="GRX_GRXh_1_2_like"/>
    <property type="match status" value="1"/>
</dbReference>
<keyword evidence="7" id="KW-0249">Electron transport</keyword>
<evidence type="ECO:0000256" key="15">
    <source>
        <dbReference type="ARBA" id="ARBA00038558"/>
    </source>
</evidence>
<dbReference type="PRINTS" id="PR00160">
    <property type="entry name" value="GLUTAREDOXIN"/>
</dbReference>
<evidence type="ECO:0000256" key="14">
    <source>
        <dbReference type="ARBA" id="ARBA00037470"/>
    </source>
</evidence>
<evidence type="ECO:0000256" key="6">
    <source>
        <dbReference type="ARBA" id="ARBA00022946"/>
    </source>
</evidence>
<gene>
    <name evidence="19" type="primary">GLRX2</name>
</gene>